<evidence type="ECO:0000259" key="2">
    <source>
        <dbReference type="Pfam" id="PF07853"/>
    </source>
</evidence>
<name>A0A120I0E1_9MICO</name>
<evidence type="ECO:0000313" key="4">
    <source>
        <dbReference type="Proteomes" id="UP000058305"/>
    </source>
</evidence>
<reference evidence="3 4" key="1">
    <citation type="journal article" date="2016" name="J. Biotechnol.">
        <title>First complete genome sequence of a species in the genus Microterricola, an extremophilic cold active enzyme producing bacterial strain ERGS5:02 isolated from Sikkim Himalaya.</title>
        <authorList>
            <person name="Himanshu"/>
            <person name="Swarnkar M.K."/>
            <person name="Singh D."/>
            <person name="Kumar R."/>
        </authorList>
    </citation>
    <scope>NUCLEOTIDE SEQUENCE [LARGE SCALE GENOMIC DNA]</scope>
    <source>
        <strain evidence="3 4">ERGS5:02</strain>
    </source>
</reference>
<feature type="transmembrane region" description="Helical" evidence="1">
    <location>
        <begin position="68"/>
        <end position="87"/>
    </location>
</feature>
<protein>
    <recommendedName>
        <fullName evidence="2">DUF1648 domain-containing protein</fullName>
    </recommendedName>
</protein>
<sequence>MTIQRREANREQAAVTRARIVLVAVVLPIVIALASALLIISWLPELPVQVAIHWGTQGVDGVGSPWEIIAILVAVVVLFSGALLFSLRDFAESGRPTPTHKMLAVTSLWLSILLSVGMAGSIAVQRGLSDVQNAPDPAPWLLLGAAIGLLCAVAAWFVLPRADRTPPYAVEVPALDVGPNERAFWTGTVTASRGVLLFLGAVGAILIVTAVVSALSGAAGAVLIVLVVLVVLALALTTLRWRVSVGTHGASAVSAAGWPAVRIPLSGISGARLVSVNPLGDFGGWGWRWVGGRSGIIMQAGPALEVTRSNGKVLVVPIDDAETAVAVLQAALAQRDA</sequence>
<dbReference type="KEGG" id="mvd:AWU67_05690"/>
<feature type="domain" description="DUF1648" evidence="2">
    <location>
        <begin position="30"/>
        <end position="75"/>
    </location>
</feature>
<dbReference type="Proteomes" id="UP000058305">
    <property type="component" value="Chromosome"/>
</dbReference>
<gene>
    <name evidence="3" type="ORF">AWU67_05690</name>
</gene>
<proteinExistence type="predicted"/>
<feature type="transmembrane region" description="Helical" evidence="1">
    <location>
        <begin position="108"/>
        <end position="128"/>
    </location>
</feature>
<organism evidence="3 4">
    <name type="scientific">Microterricola viridarii</name>
    <dbReference type="NCBI Taxonomy" id="412690"/>
    <lineage>
        <taxon>Bacteria</taxon>
        <taxon>Bacillati</taxon>
        <taxon>Actinomycetota</taxon>
        <taxon>Actinomycetes</taxon>
        <taxon>Micrococcales</taxon>
        <taxon>Microbacteriaceae</taxon>
        <taxon>Microterricola</taxon>
    </lineage>
</organism>
<dbReference type="EMBL" id="CP014145">
    <property type="protein sequence ID" value="AMB58430.1"/>
    <property type="molecule type" value="Genomic_DNA"/>
</dbReference>
<feature type="transmembrane region" description="Helical" evidence="1">
    <location>
        <begin position="195"/>
        <end position="215"/>
    </location>
</feature>
<dbReference type="Pfam" id="PF07853">
    <property type="entry name" value="DUF1648"/>
    <property type="match status" value="1"/>
</dbReference>
<reference evidence="4" key="2">
    <citation type="submission" date="2016-01" db="EMBL/GenBank/DDBJ databases">
        <title>First complete genome sequence of a species in the genus Microterricola, an extremophilic cold active enzyme producing strain ERGS5:02 isolated from Sikkim Himalaya.</title>
        <authorList>
            <person name="Kumar R."/>
            <person name="Singh D."/>
            <person name="Swarnkar M.K."/>
        </authorList>
    </citation>
    <scope>NUCLEOTIDE SEQUENCE [LARGE SCALE GENOMIC DNA]</scope>
    <source>
        <strain evidence="4">ERGS5:02</strain>
    </source>
</reference>
<evidence type="ECO:0000256" key="1">
    <source>
        <dbReference type="SAM" id="Phobius"/>
    </source>
</evidence>
<feature type="transmembrane region" description="Helical" evidence="1">
    <location>
        <begin position="140"/>
        <end position="159"/>
    </location>
</feature>
<keyword evidence="1" id="KW-0472">Membrane</keyword>
<keyword evidence="1" id="KW-0812">Transmembrane</keyword>
<feature type="transmembrane region" description="Helical" evidence="1">
    <location>
        <begin position="221"/>
        <end position="239"/>
    </location>
</feature>
<keyword evidence="4" id="KW-1185">Reference proteome</keyword>
<dbReference type="RefSeq" id="WP_067227123.1">
    <property type="nucleotide sequence ID" value="NZ_CP014145.1"/>
</dbReference>
<keyword evidence="1" id="KW-1133">Transmembrane helix</keyword>
<dbReference type="AlphaFoldDB" id="A0A120I0E1"/>
<dbReference type="InterPro" id="IPR012867">
    <property type="entry name" value="DUF1648"/>
</dbReference>
<accession>A0A120I0E1</accession>
<evidence type="ECO:0000313" key="3">
    <source>
        <dbReference type="EMBL" id="AMB58430.1"/>
    </source>
</evidence>
<dbReference type="OrthoDB" id="3178004at2"/>
<feature type="transmembrane region" description="Helical" evidence="1">
    <location>
        <begin position="20"/>
        <end position="43"/>
    </location>
</feature>